<dbReference type="Proteomes" id="UP000742417">
    <property type="component" value="Unassembled WGS sequence"/>
</dbReference>
<proteinExistence type="predicted"/>
<keyword evidence="2" id="KW-1185">Reference proteome</keyword>
<name>A0ACB7FNH6_9ASCO</name>
<protein>
    <submittedName>
        <fullName evidence="1">Uncharacterized protein</fullName>
    </submittedName>
</protein>
<organism evidence="1 2">
    <name type="scientific">Candida africana</name>
    <dbReference type="NCBI Taxonomy" id="241526"/>
    <lineage>
        <taxon>Eukaryota</taxon>
        <taxon>Fungi</taxon>
        <taxon>Dikarya</taxon>
        <taxon>Ascomycota</taxon>
        <taxon>Saccharomycotina</taxon>
        <taxon>Pichiomycetes</taxon>
        <taxon>Debaryomycetaceae</taxon>
        <taxon>Candida/Lodderomyces clade</taxon>
        <taxon>Candida</taxon>
    </lineage>
</organism>
<sequence>MDVVPRQVLLTSIMPKQDITKVMRIVNIGKTLARCIGPIITGKLASINKLYVGFIINSCCVLLADMILAINFLHLDEEILLKQSIIQEIE</sequence>
<evidence type="ECO:0000313" key="2">
    <source>
        <dbReference type="Proteomes" id="UP000742417"/>
    </source>
</evidence>
<evidence type="ECO:0000313" key="1">
    <source>
        <dbReference type="EMBL" id="KAG8202802.1"/>
    </source>
</evidence>
<dbReference type="EMBL" id="JAENJO010000005">
    <property type="protein sequence ID" value="KAG8202802.1"/>
    <property type="molecule type" value="Genomic_DNA"/>
</dbReference>
<reference evidence="1" key="1">
    <citation type="submission" date="2020-12" db="EMBL/GenBank/DDBJ databases">
        <title>Draft Genome of Candida africana.</title>
        <authorList>
            <person name="Ayanbimpe G.M."/>
            <person name="Enweani I.B."/>
            <person name="Aguiyi J.C."/>
            <person name="Nnadi U.P."/>
            <person name="Izam Y."/>
            <person name="Ubani A."/>
            <person name="Ngene A.C."/>
        </authorList>
    </citation>
    <scope>NUCLEOTIDE SEQUENCE</scope>
    <source>
        <strain evidence="1">CEC4854</strain>
    </source>
</reference>
<comment type="caution">
    <text evidence="1">The sequence shown here is derived from an EMBL/GenBank/DDBJ whole genome shotgun (WGS) entry which is preliminary data.</text>
</comment>
<feature type="non-terminal residue" evidence="1">
    <location>
        <position position="1"/>
    </location>
</feature>
<accession>A0ACB7FNH6</accession>
<gene>
    <name evidence="1" type="ORF">GWM34_02434</name>
</gene>